<feature type="compositionally biased region" description="Low complexity" evidence="3">
    <location>
        <begin position="1390"/>
        <end position="1406"/>
    </location>
</feature>
<evidence type="ECO:0000313" key="5">
    <source>
        <dbReference type="EMBL" id="TPX75896.1"/>
    </source>
</evidence>
<feature type="domain" description="K Homology" evidence="4">
    <location>
        <begin position="409"/>
        <end position="486"/>
    </location>
</feature>
<keyword evidence="1" id="KW-0677">Repeat</keyword>
<protein>
    <recommendedName>
        <fullName evidence="4">K Homology domain-containing protein</fullName>
    </recommendedName>
</protein>
<evidence type="ECO:0000259" key="4">
    <source>
        <dbReference type="SMART" id="SM00322"/>
    </source>
</evidence>
<evidence type="ECO:0000256" key="3">
    <source>
        <dbReference type="SAM" id="MobiDB-lite"/>
    </source>
</evidence>
<proteinExistence type="predicted"/>
<organism evidence="5 6">
    <name type="scientific">Chytriomyces confervae</name>
    <dbReference type="NCBI Taxonomy" id="246404"/>
    <lineage>
        <taxon>Eukaryota</taxon>
        <taxon>Fungi</taxon>
        <taxon>Fungi incertae sedis</taxon>
        <taxon>Chytridiomycota</taxon>
        <taxon>Chytridiomycota incertae sedis</taxon>
        <taxon>Chytridiomycetes</taxon>
        <taxon>Chytridiales</taxon>
        <taxon>Chytriomycetaceae</taxon>
        <taxon>Chytriomyces</taxon>
    </lineage>
</organism>
<feature type="domain" description="K Homology" evidence="4">
    <location>
        <begin position="1099"/>
        <end position="1172"/>
    </location>
</feature>
<dbReference type="Gene3D" id="3.30.1370.10">
    <property type="entry name" value="K Homology domain, type 1"/>
    <property type="match status" value="9"/>
</dbReference>
<dbReference type="InterPro" id="IPR004088">
    <property type="entry name" value="KH_dom_type_1"/>
</dbReference>
<dbReference type="SMART" id="SM00322">
    <property type="entry name" value="KH"/>
    <property type="match status" value="11"/>
</dbReference>
<feature type="region of interest" description="Disordered" evidence="3">
    <location>
        <begin position="1583"/>
        <end position="1620"/>
    </location>
</feature>
<feature type="compositionally biased region" description="Basic residues" evidence="3">
    <location>
        <begin position="1592"/>
        <end position="1603"/>
    </location>
</feature>
<dbReference type="InterPro" id="IPR004087">
    <property type="entry name" value="KH_dom"/>
</dbReference>
<reference evidence="5 6" key="1">
    <citation type="journal article" date="2019" name="Sci. Rep.">
        <title>Comparative genomics of chytrid fungi reveal insights into the obligate biotrophic and pathogenic lifestyle of Synchytrium endobioticum.</title>
        <authorList>
            <person name="van de Vossenberg B.T.L.H."/>
            <person name="Warris S."/>
            <person name="Nguyen H.D.T."/>
            <person name="van Gent-Pelzer M.P.E."/>
            <person name="Joly D.L."/>
            <person name="van de Geest H.C."/>
            <person name="Bonants P.J.M."/>
            <person name="Smith D.S."/>
            <person name="Levesque C.A."/>
            <person name="van der Lee T.A.J."/>
        </authorList>
    </citation>
    <scope>NUCLEOTIDE SEQUENCE [LARGE SCALE GENOMIC DNA]</scope>
    <source>
        <strain evidence="5 6">CBS 675.73</strain>
    </source>
</reference>
<feature type="domain" description="K Homology" evidence="4">
    <location>
        <begin position="491"/>
        <end position="555"/>
    </location>
</feature>
<dbReference type="CDD" id="cd22407">
    <property type="entry name" value="KH-I_Vigilin_rpt3"/>
    <property type="match status" value="1"/>
</dbReference>
<keyword evidence="6" id="KW-1185">Reference proteome</keyword>
<gene>
    <name evidence="5" type="ORF">CcCBS67573_g02820</name>
</gene>
<feature type="domain" description="K Homology" evidence="4">
    <location>
        <begin position="253"/>
        <end position="331"/>
    </location>
</feature>
<dbReference type="SUPFAM" id="SSF54791">
    <property type="entry name" value="Eukaryotic type KH-domain (KH-domain type I)"/>
    <property type="match status" value="10"/>
</dbReference>
<dbReference type="GO" id="GO:0003723">
    <property type="term" value="F:RNA binding"/>
    <property type="evidence" value="ECO:0007669"/>
    <property type="project" value="UniProtKB-UniRule"/>
</dbReference>
<dbReference type="STRING" id="246404.A0A507FKP4"/>
<evidence type="ECO:0000256" key="1">
    <source>
        <dbReference type="ARBA" id="ARBA00022737"/>
    </source>
</evidence>
<keyword evidence="2" id="KW-0694">RNA-binding</keyword>
<dbReference type="EMBL" id="QEAP01000064">
    <property type="protein sequence ID" value="TPX75896.1"/>
    <property type="molecule type" value="Genomic_DNA"/>
</dbReference>
<evidence type="ECO:0000256" key="2">
    <source>
        <dbReference type="PROSITE-ProRule" id="PRU00117"/>
    </source>
</evidence>
<feature type="domain" description="K Homology" evidence="4">
    <location>
        <begin position="809"/>
        <end position="918"/>
    </location>
</feature>
<dbReference type="PROSITE" id="PS50084">
    <property type="entry name" value="KH_TYPE_1"/>
    <property type="match status" value="9"/>
</dbReference>
<accession>A0A507FKP4</accession>
<dbReference type="CDD" id="cd22408">
    <property type="entry name" value="KH-I_Vigilin_rpt4"/>
    <property type="match status" value="1"/>
</dbReference>
<feature type="region of interest" description="Disordered" evidence="3">
    <location>
        <begin position="1525"/>
        <end position="1550"/>
    </location>
</feature>
<feature type="region of interest" description="Disordered" evidence="3">
    <location>
        <begin position="1422"/>
        <end position="1479"/>
    </location>
</feature>
<comment type="caution">
    <text evidence="5">The sequence shown here is derived from an EMBL/GenBank/DDBJ whole genome shotgun (WGS) entry which is preliminary data.</text>
</comment>
<dbReference type="CDD" id="cd00105">
    <property type="entry name" value="KH-I"/>
    <property type="match status" value="1"/>
</dbReference>
<feature type="domain" description="K Homology" evidence="4">
    <location>
        <begin position="1259"/>
        <end position="1331"/>
    </location>
</feature>
<feature type="domain" description="K Homology" evidence="4">
    <location>
        <begin position="999"/>
        <end position="1077"/>
    </location>
</feature>
<dbReference type="Pfam" id="PF00013">
    <property type="entry name" value="KH_1"/>
    <property type="match status" value="7"/>
</dbReference>
<dbReference type="OrthoDB" id="10027144at2759"/>
<feature type="domain" description="K Homology" evidence="4">
    <location>
        <begin position="336"/>
        <end position="404"/>
    </location>
</feature>
<dbReference type="Proteomes" id="UP000320333">
    <property type="component" value="Unassembled WGS sequence"/>
</dbReference>
<feature type="domain" description="K Homology" evidence="4">
    <location>
        <begin position="598"/>
        <end position="682"/>
    </location>
</feature>
<feature type="domain" description="K Homology" evidence="4">
    <location>
        <begin position="171"/>
        <end position="249"/>
    </location>
</feature>
<dbReference type="InterPro" id="IPR036612">
    <property type="entry name" value="KH_dom_type_1_sf"/>
</dbReference>
<dbReference type="PANTHER" id="PTHR10288">
    <property type="entry name" value="KH DOMAIN CONTAINING RNA BINDING PROTEIN"/>
    <property type="match status" value="1"/>
</dbReference>
<sequence length="1620" mass="171763">MSESEIFSQLRRGINDLEGVVHESDLNNGVPAGQGDSTSDSIVLTANGKSNGIDFQSEDLFPALPASATPKPAQAWRPAMAMKSEAASAAADTGRKSAGGKKVTDKFEIPISMQQKLPLNGKGSAVDLAKILGLRTQTTIEVLANRTTFVITGKPDSVKSARRELTRHIGATITEVIYVPSSVRPHILGAGGKNLKDLTARTGTSIQVPKANPAQDADAADADEEQPITIKGNFAGVGEAKKEIEELVLKRTQNLNSRIVVDRSYHPFIAGANNATVESIEAATGARIHIPPLIPADKKEGAPEKNPNEISIVGSREAIKAAEMQIRVLYDNLERNTRTLSFPVKKRQHRFIIGSKGKNLTEILEQTGCSVELPLASDPSDMVTVRGPDNMLSVALQAVLQRANQVSLEEIHVVNFIPKATSPALFNRYLFTKERDEVKKIETNHNVSINRLSGPDANPEDPIIEIQGKSKSEAEAARIEMAQLIREWGAVLFFGDVEIPHGLHKFVVGKGGQNITKMKAQPIWEGRLVDVVVPNESDASDEVLLVVKRLSRGLAGAPNAKAAKKPVSAPPANDDAEVLAFVDRVRAEILSVSLASADFVTEILPVPGKFHGRLIGSGGKDLKELLSTYGDEVSIRFPPAKDDKKKEDGPRKSQAVEADTVVIKGPKKLVADAKAKVVKVVAELKRIETLASHSDTLKVKKGTGKKLVQGAGAPISSGSNVVHDRGLSGDSIYWLIRLVKDALTASPPTAKAGEDVITAEDNHLINLLKVEVTESTSASGDDVITFTGPKAVVAIAKKIVSDRSVRLANQVTLELKVFHICSNEAKAVLKENAIPDLKNKVLRRLIGKEGKFVKALMDKYAVDIRFPEGGKKRQAAGDDEAEVEEESDVGAIVDGLVIIKGNPKDTEAAKVEIMKSVENDIVRSFATSFVIPRSALPHVLGSQGSKIKALRERYDVRVELRDVEDSEGEVSIEISLEGSKANCLAVQKTILGVTDEVVNVETRTIAVPSYLHKDIIGPGGSRIKVVIDAFGGSDKVKVQFPPRGDSAIGSAESNVVSIKGHASQIEALTEAVTKVVDEVLAGDSADDNVLRLYDESADATISASVTVPRADVSRVLGKGGESVKVVMRKFKVLFWFSETSPESETVEVKIVGLSGNEDGLKKAADDIKGKIRMSKKVNLPPKVKANLATAGEVHDSEAASIQELIKKVRADSAGAAFAEISAASLAGSDDASILVRGDTKYVELSVKSLEKGLLELTKYDVTSRIQVDASLRPHIIGKGGATIIKIRTETGAFVELSKPGNTRNASVDVVVIRGTADAVALAAEAIQKIIQDQSSRIAADAARVKANAEKDAASFSAGPARIDDDAQDSYEPSFIPGFAPSQKGQKGKKPAVPLTAAPSSATAQSSAPVVFGSLNSVGVSESWQDVKKKGKKGEEELSTSTLSTDSPATIPGGGPSKKKKKNKKKAESGTDAVIIGDEVDEDVVESAPVVPARAPSPVRAPSPAPQVKAVKNVAVDIFKPMVSSAPTPTPSPAMPVSAKQLPTVAAPAPKSRLPISSTIEVEAEDDGWTVINKKGVSTVAATAAEGGETAAAKKKKNKKKKKKAAGDAAAGQEDNDEADD</sequence>
<evidence type="ECO:0000313" key="6">
    <source>
        <dbReference type="Proteomes" id="UP000320333"/>
    </source>
</evidence>
<feature type="compositionally biased region" description="Basic and acidic residues" evidence="3">
    <location>
        <begin position="1424"/>
        <end position="1435"/>
    </location>
</feature>
<name>A0A507FKP4_9FUNG</name>
<feature type="region of interest" description="Disordered" evidence="3">
    <location>
        <begin position="1349"/>
        <end position="1406"/>
    </location>
</feature>
<feature type="domain" description="K Homology" evidence="4">
    <location>
        <begin position="923"/>
        <end position="995"/>
    </location>
</feature>